<proteinExistence type="inferred from homology"/>
<reference evidence="4 5" key="1">
    <citation type="submission" date="2018-07" db="EMBL/GenBank/DDBJ databases">
        <title>Genomic Encyclopedia of Type Strains, Phase III (KMG-III): the genomes of soil and plant-associated and newly described type strains.</title>
        <authorList>
            <person name="Whitman W."/>
        </authorList>
    </citation>
    <scope>NUCLEOTIDE SEQUENCE [LARGE SCALE GENOMIC DNA]</scope>
    <source>
        <strain evidence="4 5">CECT 7731</strain>
    </source>
</reference>
<name>A0A368ZVN4_9GAMM</name>
<evidence type="ECO:0000256" key="2">
    <source>
        <dbReference type="ARBA" id="ARBA00022898"/>
    </source>
</evidence>
<evidence type="ECO:0000313" key="4">
    <source>
        <dbReference type="EMBL" id="RCX00368.1"/>
    </source>
</evidence>
<dbReference type="Gene3D" id="3.40.640.10">
    <property type="entry name" value="Type I PLP-dependent aspartate aminotransferase-like (Major domain)"/>
    <property type="match status" value="1"/>
</dbReference>
<keyword evidence="4" id="KW-0032">Aminotransferase</keyword>
<evidence type="ECO:0000256" key="3">
    <source>
        <dbReference type="RuleBase" id="RU003560"/>
    </source>
</evidence>
<dbReference type="RefSeq" id="WP_114412566.1">
    <property type="nucleotide sequence ID" value="NZ_QPJQ01000023.1"/>
</dbReference>
<dbReference type="Pfam" id="PF00202">
    <property type="entry name" value="Aminotran_3"/>
    <property type="match status" value="1"/>
</dbReference>
<dbReference type="Gene3D" id="3.90.1150.10">
    <property type="entry name" value="Aspartate Aminotransferase, domain 1"/>
    <property type="match status" value="1"/>
</dbReference>
<dbReference type="EMBL" id="QPJQ01000023">
    <property type="protein sequence ID" value="RCX00368.1"/>
    <property type="molecule type" value="Genomic_DNA"/>
</dbReference>
<evidence type="ECO:0000313" key="5">
    <source>
        <dbReference type="Proteomes" id="UP000253506"/>
    </source>
</evidence>
<dbReference type="GO" id="GO:0008483">
    <property type="term" value="F:transaminase activity"/>
    <property type="evidence" value="ECO:0007669"/>
    <property type="project" value="UniProtKB-KW"/>
</dbReference>
<dbReference type="OrthoDB" id="9801052at2"/>
<dbReference type="InterPro" id="IPR015424">
    <property type="entry name" value="PyrdxlP-dep_Trfase"/>
</dbReference>
<protein>
    <submittedName>
        <fullName evidence="4">Putrescine aminotransferase</fullName>
    </submittedName>
</protein>
<dbReference type="AlphaFoldDB" id="A0A368ZVN4"/>
<accession>A0A368ZVN4</accession>
<dbReference type="GO" id="GO:0030170">
    <property type="term" value="F:pyridoxal phosphate binding"/>
    <property type="evidence" value="ECO:0007669"/>
    <property type="project" value="InterPro"/>
</dbReference>
<comment type="caution">
    <text evidence="4">The sequence shown here is derived from an EMBL/GenBank/DDBJ whole genome shotgun (WGS) entry which is preliminary data.</text>
</comment>
<dbReference type="SUPFAM" id="SSF53383">
    <property type="entry name" value="PLP-dependent transferases"/>
    <property type="match status" value="1"/>
</dbReference>
<keyword evidence="4" id="KW-0808">Transferase</keyword>
<dbReference type="Proteomes" id="UP000253506">
    <property type="component" value="Unassembled WGS sequence"/>
</dbReference>
<sequence length="470" mass="52190">MFTFEEAQSLKIEDIYDLYREFSNKKLPDVYKKFKFGQEVITKAQGSFLETDSGKKIFDFTGGLGVANYGHNHPRILEVRRKFSETMRPEIHKSYFNPFLAAASKNLADVVGHGLNYSFFCNSGAESVDGALKITYKRHKGKRKIVLHSNRSFHGKTLGAGSISAGDNFVGGKGRFFFQRIPGTMEYDFNNIDSIKSILESAGAENVYAIFVEPFSCSTLTENSSAYLKELREICDKHKISLVFDEIYSGFGKCGYDFYFHKYGVAPDVLCVSKALGGGKASTSAYLTKESVFEEAYGSISGALTHSTTYNSFGEECATVLESCNVLVEEKVSDNAKNIEKLLISVFDSWKEDAANPVTDFRGQGSHFGVILRNPFELLQPLAEILPVDFTSDPLFTKKLYTTAIANALWEDANCLCAFTSNQEVILNFSPSPLANIEDVKDSLLKAESVIKKNPLELVVRVVKNGMAKL</sequence>
<dbReference type="PANTHER" id="PTHR43094">
    <property type="entry name" value="AMINOTRANSFERASE"/>
    <property type="match status" value="1"/>
</dbReference>
<comment type="similarity">
    <text evidence="1 3">Belongs to the class-III pyridoxal-phosphate-dependent aminotransferase family.</text>
</comment>
<dbReference type="InterPro" id="IPR005814">
    <property type="entry name" value="Aminotrans_3"/>
</dbReference>
<dbReference type="PANTHER" id="PTHR43094:SF1">
    <property type="entry name" value="AMINOTRANSFERASE CLASS-III"/>
    <property type="match status" value="1"/>
</dbReference>
<keyword evidence="2 3" id="KW-0663">Pyridoxal phosphate</keyword>
<evidence type="ECO:0000256" key="1">
    <source>
        <dbReference type="ARBA" id="ARBA00008954"/>
    </source>
</evidence>
<dbReference type="InterPro" id="IPR015422">
    <property type="entry name" value="PyrdxlP-dep_Trfase_small"/>
</dbReference>
<dbReference type="InterPro" id="IPR015421">
    <property type="entry name" value="PyrdxlP-dep_Trfase_major"/>
</dbReference>
<organism evidence="4 5">
    <name type="scientific">Marinomonas foliarum</name>
    <dbReference type="NCBI Taxonomy" id="491950"/>
    <lineage>
        <taxon>Bacteria</taxon>
        <taxon>Pseudomonadati</taxon>
        <taxon>Pseudomonadota</taxon>
        <taxon>Gammaproteobacteria</taxon>
        <taxon>Oceanospirillales</taxon>
        <taxon>Oceanospirillaceae</taxon>
        <taxon>Marinomonas</taxon>
    </lineage>
</organism>
<gene>
    <name evidence="4" type="ORF">DFP77_12317</name>
</gene>